<feature type="domain" description="HTH tetR-type" evidence="5">
    <location>
        <begin position="11"/>
        <end position="71"/>
    </location>
</feature>
<feature type="DNA-binding region" description="H-T-H motif" evidence="4">
    <location>
        <begin position="34"/>
        <end position="53"/>
    </location>
</feature>
<dbReference type="OrthoDB" id="8688418at2"/>
<dbReference type="SUPFAM" id="SSF46689">
    <property type="entry name" value="Homeodomain-like"/>
    <property type="match status" value="1"/>
</dbReference>
<evidence type="ECO:0000313" key="6">
    <source>
        <dbReference type="EMBL" id="GEN80076.1"/>
    </source>
</evidence>
<dbReference type="RefSeq" id="WP_052114096.1">
    <property type="nucleotide sequence ID" value="NZ_BJYK01000005.1"/>
</dbReference>
<dbReference type="InterPro" id="IPR050109">
    <property type="entry name" value="HTH-type_TetR-like_transc_reg"/>
</dbReference>
<protein>
    <recommendedName>
        <fullName evidence="5">HTH tetR-type domain-containing protein</fullName>
    </recommendedName>
</protein>
<keyword evidence="1" id="KW-0805">Transcription regulation</keyword>
<name>A0A511YY81_9CELL</name>
<dbReference type="GO" id="GO:0003700">
    <property type="term" value="F:DNA-binding transcription factor activity"/>
    <property type="evidence" value="ECO:0007669"/>
    <property type="project" value="TreeGrafter"/>
</dbReference>
<dbReference type="AlphaFoldDB" id="A0A511YY81"/>
<evidence type="ECO:0000259" key="5">
    <source>
        <dbReference type="PROSITE" id="PS50977"/>
    </source>
</evidence>
<dbReference type="GO" id="GO:0000976">
    <property type="term" value="F:transcription cis-regulatory region binding"/>
    <property type="evidence" value="ECO:0007669"/>
    <property type="project" value="TreeGrafter"/>
</dbReference>
<dbReference type="EMBL" id="BJYK01000005">
    <property type="protein sequence ID" value="GEN80076.1"/>
    <property type="molecule type" value="Genomic_DNA"/>
</dbReference>
<organism evidence="6 7">
    <name type="scientific">Actinotalea fermentans</name>
    <dbReference type="NCBI Taxonomy" id="43671"/>
    <lineage>
        <taxon>Bacteria</taxon>
        <taxon>Bacillati</taxon>
        <taxon>Actinomycetota</taxon>
        <taxon>Actinomycetes</taxon>
        <taxon>Micrococcales</taxon>
        <taxon>Cellulomonadaceae</taxon>
        <taxon>Actinotalea</taxon>
    </lineage>
</organism>
<keyword evidence="7" id="KW-1185">Reference proteome</keyword>
<evidence type="ECO:0000256" key="2">
    <source>
        <dbReference type="ARBA" id="ARBA00023125"/>
    </source>
</evidence>
<sequence>MSPGLREAKRAAMEQRLAAIAFDLVRERGFAEVTVDDIVQEAVVSRRTFSNYYACKEAAVAAVVGHRARAALDSWVPPDGADVLEVVGHLVDHQVERGTLEVLQQVAGLAVAHPQLRPYVHEAQWQVWEGVGERARAATGARDAGRAETVDLVVGALFGLVSAGLGADGPAGTEAAGDAASVHDRVRGALGRLRAGLEDPAG</sequence>
<comment type="caution">
    <text evidence="6">The sequence shown here is derived from an EMBL/GenBank/DDBJ whole genome shotgun (WGS) entry which is preliminary data.</text>
</comment>
<evidence type="ECO:0000313" key="7">
    <source>
        <dbReference type="Proteomes" id="UP000321484"/>
    </source>
</evidence>
<gene>
    <name evidence="6" type="ORF">AFE02nite_18100</name>
</gene>
<proteinExistence type="predicted"/>
<dbReference type="Proteomes" id="UP000321484">
    <property type="component" value="Unassembled WGS sequence"/>
</dbReference>
<dbReference type="PANTHER" id="PTHR30055:SF238">
    <property type="entry name" value="MYCOFACTOCIN BIOSYNTHESIS TRANSCRIPTIONAL REGULATOR MFTR-RELATED"/>
    <property type="match status" value="1"/>
</dbReference>
<dbReference type="Pfam" id="PF00440">
    <property type="entry name" value="TetR_N"/>
    <property type="match status" value="1"/>
</dbReference>
<evidence type="ECO:0000256" key="4">
    <source>
        <dbReference type="PROSITE-ProRule" id="PRU00335"/>
    </source>
</evidence>
<accession>A0A511YY81</accession>
<reference evidence="6 7" key="1">
    <citation type="submission" date="2019-07" db="EMBL/GenBank/DDBJ databases">
        <title>Whole genome shotgun sequence of Actinotalea fermentans NBRC 105374.</title>
        <authorList>
            <person name="Hosoyama A."/>
            <person name="Uohara A."/>
            <person name="Ohji S."/>
            <person name="Ichikawa N."/>
        </authorList>
    </citation>
    <scope>NUCLEOTIDE SEQUENCE [LARGE SCALE GENOMIC DNA]</scope>
    <source>
        <strain evidence="6 7">NBRC 105374</strain>
    </source>
</reference>
<keyword evidence="3" id="KW-0804">Transcription</keyword>
<dbReference type="PANTHER" id="PTHR30055">
    <property type="entry name" value="HTH-TYPE TRANSCRIPTIONAL REGULATOR RUTR"/>
    <property type="match status" value="1"/>
</dbReference>
<evidence type="ECO:0000256" key="1">
    <source>
        <dbReference type="ARBA" id="ARBA00023015"/>
    </source>
</evidence>
<dbReference type="InterPro" id="IPR009057">
    <property type="entry name" value="Homeodomain-like_sf"/>
</dbReference>
<dbReference type="InterPro" id="IPR001647">
    <property type="entry name" value="HTH_TetR"/>
</dbReference>
<keyword evidence="2 4" id="KW-0238">DNA-binding</keyword>
<dbReference type="Gene3D" id="1.10.357.10">
    <property type="entry name" value="Tetracycline Repressor, domain 2"/>
    <property type="match status" value="1"/>
</dbReference>
<dbReference type="PROSITE" id="PS50977">
    <property type="entry name" value="HTH_TETR_2"/>
    <property type="match status" value="1"/>
</dbReference>
<evidence type="ECO:0000256" key="3">
    <source>
        <dbReference type="ARBA" id="ARBA00023163"/>
    </source>
</evidence>